<dbReference type="SUPFAM" id="SSF48452">
    <property type="entry name" value="TPR-like"/>
    <property type="match status" value="2"/>
</dbReference>
<feature type="repeat" description="PPR" evidence="2">
    <location>
        <begin position="335"/>
        <end position="369"/>
    </location>
</feature>
<dbReference type="Pfam" id="PF01535">
    <property type="entry name" value="PPR"/>
    <property type="match status" value="4"/>
</dbReference>
<dbReference type="NCBIfam" id="TIGR00756">
    <property type="entry name" value="PPR"/>
    <property type="match status" value="9"/>
</dbReference>
<sequence>MAELATLQLVHPSVKSHEVASYIVSTYCTSACTVREVEGGGRSLSLLCRAGRLKEAVEILDQMENQWIQAYSEQYVCLLQACGRTKSLEYGKRVHAHISKRKLDRDLILGNNLISMYVKCGSISRARQVFNTMLERDVVSWTAMIAGVAKQRDVKGAFEAFQQMQQEGLKPNVITFMSILNACACPAALEKGRHIHSLIVETGADSDVSVLNALISMYSRCNSIVDARQIFDGMCKRNVVSWNAMMAGYITQGNEVSARQVFDRMHQRDVFSWTTLISVYWKCGSKEDACQVFNQMPVRNVVSWTAMISGSAQQGYAEDALDLFQQMQQEGVKPNKVTFISVLNACASLSALEEGKKLHDLIVKAGLQPDVSVGNALISMYSKCGSLDEASKVFHRMAHRDVVSWNAMISGNAHHGHCHEGLDLFEQMQLEGVRPDKVTFIAVLQACSHAGFIDLGRHYFCSMIRDYGIVQTGEHYGTMVDLVGRAGHLDEAEEILNKKPFQPGALELGALLSACRVHGAVEIAERAADSAFKLEPEKSGIYVMLANIYAAAGRWDGARNVRLLMEERGVKKEPGRSWIEVKNKVHSFVSEDQTHQQMEEIYAELARLTRQMKEAGYVPDTRFILHDVDPWQKEWVLCRHSERLAIAYGLISTPPGTPIRIFKNLRVCGDCHTATKFISKIVGREIVARDVNRFHHFKNGVCSCSDYW</sequence>
<dbReference type="Pfam" id="PF20431">
    <property type="entry name" value="E_motif"/>
    <property type="match status" value="1"/>
</dbReference>
<dbReference type="InterPro" id="IPR011990">
    <property type="entry name" value="TPR-like_helical_dom_sf"/>
</dbReference>
<feature type="repeat" description="PPR" evidence="2">
    <location>
        <begin position="401"/>
        <end position="435"/>
    </location>
</feature>
<evidence type="ECO:0000256" key="1">
    <source>
        <dbReference type="ARBA" id="ARBA00022737"/>
    </source>
</evidence>
<evidence type="ECO:0000256" key="2">
    <source>
        <dbReference type="PROSITE-ProRule" id="PRU00708"/>
    </source>
</evidence>
<dbReference type="PROSITE" id="PS51375">
    <property type="entry name" value="PPR"/>
    <property type="match status" value="6"/>
</dbReference>
<proteinExistence type="predicted"/>
<dbReference type="Proteomes" id="UP001497522">
    <property type="component" value="Chromosome 5"/>
</dbReference>
<dbReference type="EMBL" id="OZ023706">
    <property type="protein sequence ID" value="CAK9876053.1"/>
    <property type="molecule type" value="Genomic_DNA"/>
</dbReference>
<feature type="repeat" description="PPR" evidence="2">
    <location>
        <begin position="300"/>
        <end position="334"/>
    </location>
</feature>
<dbReference type="PANTHER" id="PTHR47926">
    <property type="entry name" value="PENTATRICOPEPTIDE REPEAT-CONTAINING PROTEIN"/>
    <property type="match status" value="1"/>
</dbReference>
<feature type="domain" description="DYW" evidence="3">
    <location>
        <begin position="616"/>
        <end position="708"/>
    </location>
</feature>
<reference evidence="4" key="1">
    <citation type="submission" date="2024-03" db="EMBL/GenBank/DDBJ databases">
        <authorList>
            <consortium name="ELIXIR-Norway"/>
            <consortium name="Elixir Norway"/>
        </authorList>
    </citation>
    <scope>NUCLEOTIDE SEQUENCE</scope>
</reference>
<keyword evidence="1" id="KW-0677">Repeat</keyword>
<dbReference type="Pfam" id="PF13041">
    <property type="entry name" value="PPR_2"/>
    <property type="match status" value="3"/>
</dbReference>
<feature type="repeat" description="PPR" evidence="2">
    <location>
        <begin position="238"/>
        <end position="272"/>
    </location>
</feature>
<dbReference type="InterPro" id="IPR046960">
    <property type="entry name" value="PPR_At4g14850-like_plant"/>
</dbReference>
<evidence type="ECO:0000313" key="4">
    <source>
        <dbReference type="EMBL" id="CAK9876053.1"/>
    </source>
</evidence>
<keyword evidence="5" id="KW-1185">Reference proteome</keyword>
<evidence type="ECO:0000259" key="3">
    <source>
        <dbReference type="Pfam" id="PF14432"/>
    </source>
</evidence>
<gene>
    <name evidence="4" type="ORF">CSSPJE1EN2_LOCUS18275</name>
</gene>
<name>A0ABP1BL70_9BRYO</name>
<evidence type="ECO:0000313" key="5">
    <source>
        <dbReference type="Proteomes" id="UP001497522"/>
    </source>
</evidence>
<dbReference type="InterPro" id="IPR032867">
    <property type="entry name" value="DYW_dom"/>
</dbReference>
<feature type="repeat" description="PPR" evidence="2">
    <location>
        <begin position="137"/>
        <end position="171"/>
    </location>
</feature>
<accession>A0ABP1BL70</accession>
<feature type="repeat" description="PPR" evidence="2">
    <location>
        <begin position="370"/>
        <end position="400"/>
    </location>
</feature>
<dbReference type="Pfam" id="PF14432">
    <property type="entry name" value="DYW_deaminase"/>
    <property type="match status" value="1"/>
</dbReference>
<dbReference type="InterPro" id="IPR002885">
    <property type="entry name" value="PPR_rpt"/>
</dbReference>
<dbReference type="InterPro" id="IPR046848">
    <property type="entry name" value="E_motif"/>
</dbReference>
<dbReference type="Gene3D" id="1.25.40.10">
    <property type="entry name" value="Tetratricopeptide repeat domain"/>
    <property type="match status" value="4"/>
</dbReference>
<organism evidence="4 5">
    <name type="scientific">Sphagnum jensenii</name>
    <dbReference type="NCBI Taxonomy" id="128206"/>
    <lineage>
        <taxon>Eukaryota</taxon>
        <taxon>Viridiplantae</taxon>
        <taxon>Streptophyta</taxon>
        <taxon>Embryophyta</taxon>
        <taxon>Bryophyta</taxon>
        <taxon>Sphagnophytina</taxon>
        <taxon>Sphagnopsida</taxon>
        <taxon>Sphagnales</taxon>
        <taxon>Sphagnaceae</taxon>
        <taxon>Sphagnum</taxon>
    </lineage>
</organism>
<dbReference type="PANTHER" id="PTHR47926:SF347">
    <property type="entry name" value="PENTATRICOPEPTIDE REPEAT-CONTAINING PROTEIN"/>
    <property type="match status" value="1"/>
</dbReference>
<protein>
    <recommendedName>
        <fullName evidence="3">DYW domain-containing protein</fullName>
    </recommendedName>
</protein>